<dbReference type="eggNOG" id="COG0354">
    <property type="taxonomic scope" value="Bacteria"/>
</dbReference>
<dbReference type="InterPro" id="IPR057460">
    <property type="entry name" value="CAF17_C"/>
</dbReference>
<dbReference type="SUPFAM" id="SSF103025">
    <property type="entry name" value="Folate-binding domain"/>
    <property type="match status" value="1"/>
</dbReference>
<keyword evidence="4" id="KW-1185">Reference proteome</keyword>
<evidence type="ECO:0000259" key="2">
    <source>
        <dbReference type="Pfam" id="PF25455"/>
    </source>
</evidence>
<name>A0A1U9Z2Y1_9HYPH</name>
<proteinExistence type="predicted"/>
<gene>
    <name evidence="3" type="primary">ygfZ</name>
    <name evidence="3" type="ORF">Mame_02636</name>
</gene>
<reference evidence="3 4" key="1">
    <citation type="submission" date="2017-03" db="EMBL/GenBank/DDBJ databases">
        <title>Foreign affairs: Plasmid Transfer between Roseobacters and Rhizobia.</title>
        <authorList>
            <person name="Bartling P."/>
            <person name="Bunk B."/>
            <person name="Overmann J."/>
            <person name="Brinkmann H."/>
            <person name="Petersen J."/>
        </authorList>
    </citation>
    <scope>NUCLEOTIDE SEQUENCE [LARGE SCALE GENOMIC DNA]</scope>
    <source>
        <strain evidence="3 4">MACL11</strain>
    </source>
</reference>
<dbReference type="NCBIfam" id="TIGR03317">
    <property type="entry name" value="ygfZ_signature"/>
    <property type="match status" value="1"/>
</dbReference>
<organism evidence="3 4">
    <name type="scientific">Martelella mediterranea DSM 17316</name>
    <dbReference type="NCBI Taxonomy" id="1122214"/>
    <lineage>
        <taxon>Bacteria</taxon>
        <taxon>Pseudomonadati</taxon>
        <taxon>Pseudomonadota</taxon>
        <taxon>Alphaproteobacteria</taxon>
        <taxon>Hyphomicrobiales</taxon>
        <taxon>Aurantimonadaceae</taxon>
        <taxon>Martelella</taxon>
    </lineage>
</organism>
<dbReference type="EMBL" id="CP020330">
    <property type="protein sequence ID" value="AQZ51962.1"/>
    <property type="molecule type" value="Genomic_DNA"/>
</dbReference>
<dbReference type="AlphaFoldDB" id="A0A1U9Z2Y1"/>
<evidence type="ECO:0000313" key="3">
    <source>
        <dbReference type="EMBL" id="AQZ51962.1"/>
    </source>
</evidence>
<protein>
    <submittedName>
        <fullName evidence="3">tRNA-modifying protein YgfZ</fullName>
    </submittedName>
</protein>
<dbReference type="PANTHER" id="PTHR22602">
    <property type="entry name" value="TRANSFERASE CAF17, MITOCHONDRIAL-RELATED"/>
    <property type="match status" value="1"/>
</dbReference>
<evidence type="ECO:0000313" key="4">
    <source>
        <dbReference type="Proteomes" id="UP000191135"/>
    </source>
</evidence>
<dbReference type="RefSeq" id="WP_026173764.1">
    <property type="nucleotide sequence ID" value="NZ_AQWH01000023.1"/>
</dbReference>
<dbReference type="KEGG" id="mmed:Mame_02636"/>
<dbReference type="InterPro" id="IPR027266">
    <property type="entry name" value="TrmE/GcvT-like"/>
</dbReference>
<dbReference type="Pfam" id="PF25455">
    <property type="entry name" value="Beta-barrel_CAF17_C"/>
    <property type="match status" value="1"/>
</dbReference>
<sequence>MAEIHLPERAVITLAGDDAEHFLQNLITTDLDRIGPAEAWPGALLTPQGKVMFDFLISRTDTGFAIETHAEDAASLLQRLMLYKLRAKVTIAAEETDGVTVFTGDDAPDTAVTDMRFSPASITVKRLPGRHGNPDPEAYKALRIEAGVPEMHADYGPQDAFPHDLLFDRNGAVSFRKGCFVGQEVVSRMQHRGTARRRLVLVRGAEALPAAGTTIHADGKPAGELGSVAGDAAMAILRIDRAASAENLTAGDVAVTVTPYAWSGITLEPSGAEAE</sequence>
<evidence type="ECO:0000256" key="1">
    <source>
        <dbReference type="ARBA" id="ARBA00022946"/>
    </source>
</evidence>
<accession>A0A1U9Z2Y1</accession>
<dbReference type="InterPro" id="IPR045179">
    <property type="entry name" value="YgfZ/GcvT"/>
</dbReference>
<dbReference type="GO" id="GO:0016226">
    <property type="term" value="P:iron-sulfur cluster assembly"/>
    <property type="evidence" value="ECO:0007669"/>
    <property type="project" value="TreeGrafter"/>
</dbReference>
<dbReference type="InterPro" id="IPR017703">
    <property type="entry name" value="YgfZ/GCV_T_CS"/>
</dbReference>
<dbReference type="Gene3D" id="3.30.1360.120">
    <property type="entry name" value="Probable tRNA modification gtpase trme, domain 1"/>
    <property type="match status" value="2"/>
</dbReference>
<dbReference type="PANTHER" id="PTHR22602:SF0">
    <property type="entry name" value="TRANSFERASE CAF17, MITOCHONDRIAL-RELATED"/>
    <property type="match status" value="1"/>
</dbReference>
<dbReference type="OrthoDB" id="9796287at2"/>
<dbReference type="Proteomes" id="UP000191135">
    <property type="component" value="Chromosome"/>
</dbReference>
<feature type="domain" description="CAF17 C-terminal" evidence="2">
    <location>
        <begin position="196"/>
        <end position="263"/>
    </location>
</feature>
<keyword evidence="1" id="KW-0809">Transit peptide</keyword>
<dbReference type="STRING" id="1122214.Mame_02636"/>